<organism evidence="2 3">
    <name type="scientific">Cyprinus carpio carpio</name>
    <dbReference type="NCBI Taxonomy" id="630221"/>
    <lineage>
        <taxon>Eukaryota</taxon>
        <taxon>Metazoa</taxon>
        <taxon>Chordata</taxon>
        <taxon>Craniata</taxon>
        <taxon>Vertebrata</taxon>
        <taxon>Euteleostomi</taxon>
        <taxon>Actinopterygii</taxon>
        <taxon>Neopterygii</taxon>
        <taxon>Teleostei</taxon>
        <taxon>Ostariophysi</taxon>
        <taxon>Cypriniformes</taxon>
        <taxon>Cyprinidae</taxon>
        <taxon>Cyprininae</taxon>
        <taxon>Cyprinus</taxon>
    </lineage>
</organism>
<reference evidence="2" key="1">
    <citation type="submission" date="2025-08" db="UniProtKB">
        <authorList>
            <consortium name="Ensembl"/>
        </authorList>
    </citation>
    <scope>IDENTIFICATION</scope>
</reference>
<dbReference type="OMA" id="CDANAEN"/>
<dbReference type="PANTHER" id="PTHR31025:SF27">
    <property type="entry name" value="SI:CH211-193K19.2-RELATED"/>
    <property type="match status" value="1"/>
</dbReference>
<name>A0A9J7XJP3_CYPCA</name>
<reference evidence="2" key="2">
    <citation type="submission" date="2025-09" db="UniProtKB">
        <authorList>
            <consortium name="Ensembl"/>
        </authorList>
    </citation>
    <scope>IDENTIFICATION</scope>
</reference>
<dbReference type="GeneTree" id="ENSGT00950000182912"/>
<dbReference type="PANTHER" id="PTHR31025">
    <property type="entry name" value="SI:CH211-196P9.1-RELATED"/>
    <property type="match status" value="1"/>
</dbReference>
<feature type="compositionally biased region" description="Basic and acidic residues" evidence="1">
    <location>
        <begin position="37"/>
        <end position="59"/>
    </location>
</feature>
<protein>
    <submittedName>
        <fullName evidence="2">Uncharacterized protein</fullName>
    </submittedName>
</protein>
<sequence length="292" mass="33107">MSIKYKLGNYRSKLRSAGCNEVSINRKRGGDGASAVKEAKRGEVNYMPDHPKGQSDDSLEEERLILVEEMKKKTKNEVLINQKMSLTFSLRGKEIVEVVPMVSEVLERWPAVFLPNELCDEFKRITSVDLLKTFRASIHQHTPQLLKLYRARKGAFGTEMEDLLNKLDQQTTNIVTHRKQTVLEGLPIFLREDSSALFKTCLDKTPEDRQTRGMKVGILIIIEDDATPTTLPSVTKFAVVLEEVIVLKDAPDLQSALAYLFGLLFALDFEDPKQLKYTFEVIEKGDGHSLFC</sequence>
<accession>A0A9J7XJP3</accession>
<dbReference type="Ensembl" id="ENSCCRT00000149401.1">
    <property type="protein sequence ID" value="ENSCCRP00000107669.1"/>
    <property type="gene ID" value="ENSCCRG00000074543.1"/>
</dbReference>
<proteinExistence type="predicted"/>
<evidence type="ECO:0000313" key="3">
    <source>
        <dbReference type="Proteomes" id="UP001108240"/>
    </source>
</evidence>
<evidence type="ECO:0000256" key="1">
    <source>
        <dbReference type="SAM" id="MobiDB-lite"/>
    </source>
</evidence>
<dbReference type="AlphaFoldDB" id="A0A9J7XJP3"/>
<evidence type="ECO:0000313" key="2">
    <source>
        <dbReference type="Ensembl" id="ENSCCRP00000107669.1"/>
    </source>
</evidence>
<keyword evidence="3" id="KW-1185">Reference proteome</keyword>
<dbReference type="Proteomes" id="UP001108240">
    <property type="component" value="Unplaced"/>
</dbReference>
<feature type="region of interest" description="Disordered" evidence="1">
    <location>
        <begin position="28"/>
        <end position="59"/>
    </location>
</feature>